<dbReference type="AlphaFoldDB" id="A0A8K0FXI3"/>
<reference evidence="3" key="1">
    <citation type="submission" date="2019-08" db="EMBL/GenBank/DDBJ databases">
        <title>The genome of the North American firefly Photinus pyralis.</title>
        <authorList>
            <consortium name="Photinus pyralis genome working group"/>
            <person name="Fallon T.R."/>
            <person name="Sander Lower S.E."/>
            <person name="Weng J.-K."/>
        </authorList>
    </citation>
    <scope>NUCLEOTIDE SEQUENCE</scope>
    <source>
        <strain evidence="3">TRF0915ILg1</strain>
        <tissue evidence="3">Whole body</tissue>
    </source>
</reference>
<dbReference type="InterPro" id="IPR013830">
    <property type="entry name" value="SGNH_hydro"/>
</dbReference>
<accession>A0A8K0FXI3</accession>
<evidence type="ECO:0000256" key="1">
    <source>
        <dbReference type="ARBA" id="ARBA00038184"/>
    </source>
</evidence>
<evidence type="ECO:0000313" key="4">
    <source>
        <dbReference type="Proteomes" id="UP000801492"/>
    </source>
</evidence>
<dbReference type="PANTHER" id="PTHR11852">
    <property type="entry name" value="PLATELET-ACTIVATING FACTOR ACETYLHYDROLASE"/>
    <property type="match status" value="1"/>
</dbReference>
<protein>
    <recommendedName>
        <fullName evidence="2">SGNH hydrolase-type esterase domain-containing protein</fullName>
    </recommendedName>
</protein>
<organism evidence="3 4">
    <name type="scientific">Ignelater luminosus</name>
    <name type="common">Cucubano</name>
    <name type="synonym">Pyrophorus luminosus</name>
    <dbReference type="NCBI Taxonomy" id="2038154"/>
    <lineage>
        <taxon>Eukaryota</taxon>
        <taxon>Metazoa</taxon>
        <taxon>Ecdysozoa</taxon>
        <taxon>Arthropoda</taxon>
        <taxon>Hexapoda</taxon>
        <taxon>Insecta</taxon>
        <taxon>Pterygota</taxon>
        <taxon>Neoptera</taxon>
        <taxon>Endopterygota</taxon>
        <taxon>Coleoptera</taxon>
        <taxon>Polyphaga</taxon>
        <taxon>Elateriformia</taxon>
        <taxon>Elateroidea</taxon>
        <taxon>Elateridae</taxon>
        <taxon>Agrypninae</taxon>
        <taxon>Pyrophorini</taxon>
        <taxon>Ignelater</taxon>
    </lineage>
</organism>
<evidence type="ECO:0000313" key="3">
    <source>
        <dbReference type="EMBL" id="KAF2880077.1"/>
    </source>
</evidence>
<sequence length="240" mass="27338">MTGDAGKLDNSTFSCKVPQIKSDVVGDDRWGCMHRRYVAEAKVSEAEVLFIGDSIIQQLQFSTLWTEKINSLHCVNFGIGGDRVEHVLWRVLNGELEFTVPIKVVVLFVGTNNTDCTAQNIFEGICEIVRVIKEKLGNVTVILPTLLPRGQFPNPNRVRNLEVNVLLMNHFKNGPVVSPDSNDTNKEKDLSSFHVIPIHEDIIQSDQTISHYIMYDYLHLTNQGYYKIFKPIYEKLQYLL</sequence>
<comment type="caution">
    <text evidence="3">The sequence shown here is derived from an EMBL/GenBank/DDBJ whole genome shotgun (WGS) entry which is preliminary data.</text>
</comment>
<name>A0A8K0FXI3_IGNLU</name>
<dbReference type="Gene3D" id="3.40.50.1110">
    <property type="entry name" value="SGNH hydrolase"/>
    <property type="match status" value="1"/>
</dbReference>
<proteinExistence type="inferred from homology"/>
<gene>
    <name evidence="3" type="ORF">ILUMI_26089</name>
</gene>
<dbReference type="Proteomes" id="UP000801492">
    <property type="component" value="Unassembled WGS sequence"/>
</dbReference>
<dbReference type="Pfam" id="PF13472">
    <property type="entry name" value="Lipase_GDSL_2"/>
    <property type="match status" value="1"/>
</dbReference>
<dbReference type="SUPFAM" id="SSF52266">
    <property type="entry name" value="SGNH hydrolase"/>
    <property type="match status" value="1"/>
</dbReference>
<dbReference type="EMBL" id="VTPC01091030">
    <property type="protein sequence ID" value="KAF2880077.1"/>
    <property type="molecule type" value="Genomic_DNA"/>
</dbReference>
<dbReference type="PANTHER" id="PTHR11852:SF0">
    <property type="entry name" value="PLATELET-ACTIVATING FACTOR ACETYLHYDROLASE IB SUBUNIT BETA HOMOLOG"/>
    <property type="match status" value="1"/>
</dbReference>
<feature type="domain" description="SGNH hydrolase-type esterase" evidence="2">
    <location>
        <begin position="50"/>
        <end position="225"/>
    </location>
</feature>
<keyword evidence="4" id="KW-1185">Reference proteome</keyword>
<dbReference type="OrthoDB" id="505607at2759"/>
<evidence type="ECO:0000259" key="2">
    <source>
        <dbReference type="Pfam" id="PF13472"/>
    </source>
</evidence>
<comment type="similarity">
    <text evidence="1">Belongs to the 'GDSL' lipolytic enzyme family. Platelet-activating factor acetylhydrolase IB beta/gamma subunits subfamily.</text>
</comment>
<dbReference type="InterPro" id="IPR036514">
    <property type="entry name" value="SGNH_hydro_sf"/>
</dbReference>